<gene>
    <name evidence="10" type="ORF">P2G67_06265</name>
</gene>
<dbReference type="PANTHER" id="PTHR47870">
    <property type="entry name" value="CYTOCHROME C-TYPE BIOGENESIS PROTEIN CCMH"/>
    <property type="match status" value="1"/>
</dbReference>
<keyword evidence="11" id="KW-1185">Reference proteome</keyword>
<keyword evidence="7" id="KW-0812">Transmembrane</keyword>
<proteinExistence type="inferred from homology"/>
<comment type="caution">
    <text evidence="10">The sequence shown here is derived from an EMBL/GenBank/DDBJ whole genome shotgun (WGS) entry which is preliminary data.</text>
</comment>
<feature type="signal peptide" evidence="7">
    <location>
        <begin position="1"/>
        <end position="18"/>
    </location>
</feature>
<evidence type="ECO:0000313" key="11">
    <source>
        <dbReference type="Proteomes" id="UP001215503"/>
    </source>
</evidence>
<accession>A0ABT5YLC5</accession>
<keyword evidence="7" id="KW-1133">Transmembrane helix</keyword>
<evidence type="ECO:0000256" key="2">
    <source>
        <dbReference type="ARBA" id="ARBA00022617"/>
    </source>
</evidence>
<feature type="domain" description="CcmH/CycL/Ccl2/NrfF N-terminal" evidence="9">
    <location>
        <begin position="6"/>
        <end position="147"/>
    </location>
</feature>
<evidence type="ECO:0000313" key="10">
    <source>
        <dbReference type="EMBL" id="MDF2095575.1"/>
    </source>
</evidence>
<keyword evidence="4 7" id="KW-0732">Signal</keyword>
<keyword evidence="5" id="KW-0201">Cytochrome c-type biogenesis</keyword>
<evidence type="ECO:0000259" key="9">
    <source>
        <dbReference type="Pfam" id="PF03918"/>
    </source>
</evidence>
<dbReference type="InterPro" id="IPR051263">
    <property type="entry name" value="C-type_cytochrome_biogenesis"/>
</dbReference>
<keyword evidence="7" id="KW-0472">Membrane</keyword>
<evidence type="ECO:0000256" key="5">
    <source>
        <dbReference type="ARBA" id="ARBA00022748"/>
    </source>
</evidence>
<feature type="chain" id="PRO_5044993494" description="Cytochrome c-type biogenesis protein" evidence="7">
    <location>
        <begin position="19"/>
        <end position="157"/>
    </location>
</feature>
<evidence type="ECO:0000256" key="3">
    <source>
        <dbReference type="ARBA" id="ARBA00022723"/>
    </source>
</evidence>
<protein>
    <recommendedName>
        <fullName evidence="7">Cytochrome c-type biogenesis protein</fullName>
    </recommendedName>
</protein>
<comment type="similarity">
    <text evidence="1 7">Belongs to the CcmH/CycL/Ccl2/NrfF family.</text>
</comment>
<dbReference type="InterPro" id="IPR005616">
    <property type="entry name" value="CcmH/CycL/Ccl2/NrfF_N"/>
</dbReference>
<keyword evidence="6 7" id="KW-0408">Iron</keyword>
<name>A0ABT5YLC5_9PROT</name>
<dbReference type="InterPro" id="IPR038297">
    <property type="entry name" value="CcmH/CycL/NrfF/Ccl2_sf"/>
</dbReference>
<evidence type="ECO:0000256" key="7">
    <source>
        <dbReference type="RuleBase" id="RU364112"/>
    </source>
</evidence>
<organism evidence="10 11">
    <name type="scientific">Aquibaculum arenosum</name>
    <dbReference type="NCBI Taxonomy" id="3032591"/>
    <lineage>
        <taxon>Bacteria</taxon>
        <taxon>Pseudomonadati</taxon>
        <taxon>Pseudomonadota</taxon>
        <taxon>Alphaproteobacteria</taxon>
        <taxon>Rhodospirillales</taxon>
        <taxon>Rhodovibrionaceae</taxon>
        <taxon>Aquibaculum</taxon>
    </lineage>
</organism>
<feature type="transmembrane region" description="Helical" evidence="7">
    <location>
        <begin position="100"/>
        <end position="122"/>
    </location>
</feature>
<reference evidence="10 11" key="1">
    <citation type="submission" date="2023-03" db="EMBL/GenBank/DDBJ databases">
        <title>Fodinicurvata sp. CAU 1616 isolated from sea sendiment.</title>
        <authorList>
            <person name="Kim W."/>
        </authorList>
    </citation>
    <scope>NUCLEOTIDE SEQUENCE [LARGE SCALE GENOMIC DNA]</scope>
    <source>
        <strain evidence="10 11">CAU 1616</strain>
    </source>
</reference>
<keyword evidence="2 7" id="KW-0349">Heme</keyword>
<dbReference type="RefSeq" id="WP_275821135.1">
    <property type="nucleotide sequence ID" value="NZ_JARHUD010000003.1"/>
</dbReference>
<dbReference type="EMBL" id="JARHUD010000003">
    <property type="protein sequence ID" value="MDF2095575.1"/>
    <property type="molecule type" value="Genomic_DNA"/>
</dbReference>
<evidence type="ECO:0000256" key="6">
    <source>
        <dbReference type="ARBA" id="ARBA00023004"/>
    </source>
</evidence>
<dbReference type="Proteomes" id="UP001215503">
    <property type="component" value="Unassembled WGS sequence"/>
</dbReference>
<feature type="compositionally biased region" description="Basic and acidic residues" evidence="8">
    <location>
        <begin position="137"/>
        <end position="157"/>
    </location>
</feature>
<dbReference type="CDD" id="cd16378">
    <property type="entry name" value="CcmH_N"/>
    <property type="match status" value="1"/>
</dbReference>
<dbReference type="Gene3D" id="1.10.8.640">
    <property type="entry name" value="Cytochrome C biogenesis protein"/>
    <property type="match status" value="1"/>
</dbReference>
<evidence type="ECO:0000256" key="4">
    <source>
        <dbReference type="ARBA" id="ARBA00022729"/>
    </source>
</evidence>
<feature type="region of interest" description="Disordered" evidence="8">
    <location>
        <begin position="130"/>
        <end position="157"/>
    </location>
</feature>
<dbReference type="Pfam" id="PF03918">
    <property type="entry name" value="CcmH"/>
    <property type="match status" value="1"/>
</dbReference>
<evidence type="ECO:0000256" key="1">
    <source>
        <dbReference type="ARBA" id="ARBA00010342"/>
    </source>
</evidence>
<keyword evidence="3 7" id="KW-0479">Metal-binding</keyword>
<sequence>MKRLLTLLLVCFSLPALAQELRLEDPELEERARDLQREIRCVVCQNESIDSSQAGIARDLRVLVRERLQAGDSDEEIKAYLVARYGDYVLFRPPMRPETWLLWFGPAVTLVLAGGGVALAVVRRRRRAEGGPAALSDEERTRLKRLLQEDSEKGGPA</sequence>
<comment type="function">
    <text evidence="7">Possible subunit of a heme lyase.</text>
</comment>
<evidence type="ECO:0000256" key="8">
    <source>
        <dbReference type="SAM" id="MobiDB-lite"/>
    </source>
</evidence>
<dbReference type="PANTHER" id="PTHR47870:SF1">
    <property type="entry name" value="CYTOCHROME C-TYPE BIOGENESIS PROTEIN CCMH"/>
    <property type="match status" value="1"/>
</dbReference>